<dbReference type="AlphaFoldDB" id="A0A6B0GER8"/>
<keyword evidence="3" id="KW-1185">Reference proteome</keyword>
<protein>
    <submittedName>
        <fullName evidence="2">Uncharacterized protein</fullName>
    </submittedName>
</protein>
<dbReference type="Proteomes" id="UP000451471">
    <property type="component" value="Unassembled WGS sequence"/>
</dbReference>
<evidence type="ECO:0000313" key="3">
    <source>
        <dbReference type="Proteomes" id="UP000451471"/>
    </source>
</evidence>
<sequence>MAAVPVFGGVAAAHFPVELDIHVQPRNEENFVDLDEHDRVSVVVHPSEFLNSDGKRETFDPTERDVRYRLGSRSTLDDGAGARPTDDGEVTETTTGHGDHERTTEVLTLTFPVEQMGLGRGDDTIWLYWERDASGEHGSSGTDTVSVYGGTPSSRELQELLRRWVRLWSRY</sequence>
<name>A0A6B0GER8_9EURY</name>
<gene>
    <name evidence="2" type="ORF">GQS65_02845</name>
</gene>
<reference evidence="2 3" key="1">
    <citation type="submission" date="2019-12" db="EMBL/GenBank/DDBJ databases">
        <title>Halocatena pleomorpha gen. nov. sp. nov., an extremely halophilic archaeon of family Halobacteriaceae isolated from saltpan soil.</title>
        <authorList>
            <person name="Pal Y."/>
            <person name="Verma A."/>
            <person name="Krishnamurthi S."/>
            <person name="Kumar P."/>
        </authorList>
    </citation>
    <scope>NUCLEOTIDE SEQUENCE [LARGE SCALE GENOMIC DNA]</scope>
    <source>
        <strain evidence="2 3">JCM 16495</strain>
    </source>
</reference>
<evidence type="ECO:0000313" key="2">
    <source>
        <dbReference type="EMBL" id="MWG33436.1"/>
    </source>
</evidence>
<feature type="compositionally biased region" description="Basic and acidic residues" evidence="1">
    <location>
        <begin position="53"/>
        <end position="68"/>
    </location>
</feature>
<proteinExistence type="predicted"/>
<evidence type="ECO:0000256" key="1">
    <source>
        <dbReference type="SAM" id="MobiDB-lite"/>
    </source>
</evidence>
<feature type="region of interest" description="Disordered" evidence="1">
    <location>
        <begin position="52"/>
        <end position="102"/>
    </location>
</feature>
<comment type="caution">
    <text evidence="2">The sequence shown here is derived from an EMBL/GenBank/DDBJ whole genome shotgun (WGS) entry which is preliminary data.</text>
</comment>
<organism evidence="2 3">
    <name type="scientific">Halomarina oriensis</name>
    <dbReference type="NCBI Taxonomy" id="671145"/>
    <lineage>
        <taxon>Archaea</taxon>
        <taxon>Methanobacteriati</taxon>
        <taxon>Methanobacteriota</taxon>
        <taxon>Stenosarchaea group</taxon>
        <taxon>Halobacteria</taxon>
        <taxon>Halobacteriales</taxon>
        <taxon>Natronomonadaceae</taxon>
        <taxon>Halomarina</taxon>
    </lineage>
</organism>
<dbReference type="EMBL" id="WSZK01000007">
    <property type="protein sequence ID" value="MWG33436.1"/>
    <property type="molecule type" value="Genomic_DNA"/>
</dbReference>
<accession>A0A6B0GER8</accession>